<gene>
    <name evidence="2" type="ORF">Pla22_35240</name>
</gene>
<feature type="chain" id="PRO_5023017127" evidence="1">
    <location>
        <begin position="30"/>
        <end position="222"/>
    </location>
</feature>
<dbReference type="EMBL" id="SJPI01000002">
    <property type="protein sequence ID" value="TWT50781.1"/>
    <property type="molecule type" value="Genomic_DNA"/>
</dbReference>
<comment type="caution">
    <text evidence="2">The sequence shown here is derived from an EMBL/GenBank/DDBJ whole genome shotgun (WGS) entry which is preliminary data.</text>
</comment>
<feature type="signal peptide" evidence="1">
    <location>
        <begin position="1"/>
        <end position="29"/>
    </location>
</feature>
<dbReference type="RefSeq" id="WP_146515948.1">
    <property type="nucleotide sequence ID" value="NZ_SJPI01000002.1"/>
</dbReference>
<evidence type="ECO:0000256" key="1">
    <source>
        <dbReference type="SAM" id="SignalP"/>
    </source>
</evidence>
<sequence length="222" mass="24404" precursor="true">MLNQLVLRKWCVTFHLTLTFILASGGSFAVSDDEVSPTRFRAVVRLALKDEACANSAAAKQEAAATLCDLYVALRSDHRYHKLPMLQADCSKIRTRLLKISQSESRRLKRENIGRPEGLDDRVRLAIDQAVQTEGDSSFGSSGSVEASTGQTDVGLPVGLAGPGFDTGWQLVELIQQIVHPEYWDRGGGSGTIRYYSMRRVLVVSATTDVHEQVADLLKALR</sequence>
<keyword evidence="3" id="KW-1185">Reference proteome</keyword>
<organism evidence="2 3">
    <name type="scientific">Rubripirellula amarantea</name>
    <dbReference type="NCBI Taxonomy" id="2527999"/>
    <lineage>
        <taxon>Bacteria</taxon>
        <taxon>Pseudomonadati</taxon>
        <taxon>Planctomycetota</taxon>
        <taxon>Planctomycetia</taxon>
        <taxon>Pirellulales</taxon>
        <taxon>Pirellulaceae</taxon>
        <taxon>Rubripirellula</taxon>
    </lineage>
</organism>
<evidence type="ECO:0000313" key="3">
    <source>
        <dbReference type="Proteomes" id="UP000316598"/>
    </source>
</evidence>
<name>A0A5C5WL36_9BACT</name>
<dbReference type="AlphaFoldDB" id="A0A5C5WL36"/>
<accession>A0A5C5WL36</accession>
<proteinExistence type="predicted"/>
<keyword evidence="1" id="KW-0732">Signal</keyword>
<evidence type="ECO:0000313" key="2">
    <source>
        <dbReference type="EMBL" id="TWT50781.1"/>
    </source>
</evidence>
<protein>
    <submittedName>
        <fullName evidence="2">Uncharacterized protein</fullName>
    </submittedName>
</protein>
<reference evidence="2 3" key="1">
    <citation type="submission" date="2019-02" db="EMBL/GenBank/DDBJ databases">
        <title>Deep-cultivation of Planctomycetes and their phenomic and genomic characterization uncovers novel biology.</title>
        <authorList>
            <person name="Wiegand S."/>
            <person name="Jogler M."/>
            <person name="Boedeker C."/>
            <person name="Pinto D."/>
            <person name="Vollmers J."/>
            <person name="Rivas-Marin E."/>
            <person name="Kohn T."/>
            <person name="Peeters S.H."/>
            <person name="Heuer A."/>
            <person name="Rast P."/>
            <person name="Oberbeckmann S."/>
            <person name="Bunk B."/>
            <person name="Jeske O."/>
            <person name="Meyerdierks A."/>
            <person name="Storesund J.E."/>
            <person name="Kallscheuer N."/>
            <person name="Luecker S."/>
            <person name="Lage O.M."/>
            <person name="Pohl T."/>
            <person name="Merkel B.J."/>
            <person name="Hornburger P."/>
            <person name="Mueller R.-W."/>
            <person name="Bruemmer F."/>
            <person name="Labrenz M."/>
            <person name="Spormann A.M."/>
            <person name="Op Den Camp H."/>
            <person name="Overmann J."/>
            <person name="Amann R."/>
            <person name="Jetten M.S.M."/>
            <person name="Mascher T."/>
            <person name="Medema M.H."/>
            <person name="Devos D.P."/>
            <person name="Kaster A.-K."/>
            <person name="Ovreas L."/>
            <person name="Rohde M."/>
            <person name="Galperin M.Y."/>
            <person name="Jogler C."/>
        </authorList>
    </citation>
    <scope>NUCLEOTIDE SEQUENCE [LARGE SCALE GENOMIC DNA]</scope>
    <source>
        <strain evidence="2 3">Pla22</strain>
    </source>
</reference>
<dbReference type="Proteomes" id="UP000316598">
    <property type="component" value="Unassembled WGS sequence"/>
</dbReference>
<dbReference type="OrthoDB" id="277172at2"/>